<keyword evidence="2" id="KW-0285">Flavoprotein</keyword>
<protein>
    <submittedName>
        <fullName evidence="12">3-ketosteroid-9-alpha-hydroxylase</fullName>
    </submittedName>
</protein>
<dbReference type="OrthoDB" id="9786134at2"/>
<dbReference type="InterPro" id="IPR012675">
    <property type="entry name" value="Beta-grasp_dom_sf"/>
</dbReference>
<evidence type="ECO:0000313" key="13">
    <source>
        <dbReference type="Proteomes" id="UP000246077"/>
    </source>
</evidence>
<feature type="domain" description="2Fe-2S ferredoxin-type" evidence="10">
    <location>
        <begin position="264"/>
        <end position="353"/>
    </location>
</feature>
<dbReference type="SUPFAM" id="SSF63380">
    <property type="entry name" value="Riboflavin synthase domain-like"/>
    <property type="match status" value="1"/>
</dbReference>
<evidence type="ECO:0000256" key="6">
    <source>
        <dbReference type="ARBA" id="ARBA00023002"/>
    </source>
</evidence>
<dbReference type="InterPro" id="IPR008333">
    <property type="entry name" value="Cbr1-like_FAD-bd_dom"/>
</dbReference>
<gene>
    <name evidence="12" type="ORF">DKG75_19725</name>
</gene>
<dbReference type="InterPro" id="IPR050415">
    <property type="entry name" value="MRET"/>
</dbReference>
<dbReference type="PRINTS" id="PR00409">
    <property type="entry name" value="PHDIOXRDTASE"/>
</dbReference>
<dbReference type="GO" id="GO:0051537">
    <property type="term" value="F:2 iron, 2 sulfur cluster binding"/>
    <property type="evidence" value="ECO:0007669"/>
    <property type="project" value="UniProtKB-KW"/>
</dbReference>
<name>A0A317DXI2_9PROT</name>
<dbReference type="Gene3D" id="3.10.20.30">
    <property type="match status" value="1"/>
</dbReference>
<evidence type="ECO:0000256" key="2">
    <source>
        <dbReference type="ARBA" id="ARBA00022630"/>
    </source>
</evidence>
<keyword evidence="13" id="KW-1185">Reference proteome</keyword>
<keyword evidence="5" id="KW-0274">FAD</keyword>
<dbReference type="CDD" id="cd00207">
    <property type="entry name" value="fer2"/>
    <property type="match status" value="1"/>
</dbReference>
<dbReference type="InterPro" id="IPR001433">
    <property type="entry name" value="OxRdtase_FAD/NAD-bd"/>
</dbReference>
<evidence type="ECO:0000256" key="4">
    <source>
        <dbReference type="ARBA" id="ARBA00022723"/>
    </source>
</evidence>
<dbReference type="PANTHER" id="PTHR47354:SF8">
    <property type="entry name" value="1,2-PHENYLACETYL-COA EPOXIDASE, SUBUNIT E"/>
    <property type="match status" value="1"/>
</dbReference>
<keyword evidence="7" id="KW-0408">Iron</keyword>
<evidence type="ECO:0000256" key="1">
    <source>
        <dbReference type="ARBA" id="ARBA00001974"/>
    </source>
</evidence>
<evidence type="ECO:0000256" key="9">
    <source>
        <dbReference type="ARBA" id="ARBA00034078"/>
    </source>
</evidence>
<dbReference type="InterPro" id="IPR001041">
    <property type="entry name" value="2Fe-2S_ferredoxin-type"/>
</dbReference>
<reference evidence="13" key="1">
    <citation type="submission" date="2018-05" db="EMBL/GenBank/DDBJ databases">
        <title>Zavarzinia sp. HR-AS.</title>
        <authorList>
            <person name="Lee Y."/>
            <person name="Jeon C.O."/>
        </authorList>
    </citation>
    <scope>NUCLEOTIDE SEQUENCE [LARGE SCALE GENOMIC DNA]</scope>
    <source>
        <strain evidence="13">DSM 1231</strain>
    </source>
</reference>
<organism evidence="12 13">
    <name type="scientific">Zavarzinia compransoris</name>
    <dbReference type="NCBI Taxonomy" id="1264899"/>
    <lineage>
        <taxon>Bacteria</taxon>
        <taxon>Pseudomonadati</taxon>
        <taxon>Pseudomonadota</taxon>
        <taxon>Alphaproteobacteria</taxon>
        <taxon>Rhodospirillales</taxon>
        <taxon>Zavarziniaceae</taxon>
        <taxon>Zavarzinia</taxon>
    </lineage>
</organism>
<dbReference type="Pfam" id="PF00175">
    <property type="entry name" value="NAD_binding_1"/>
    <property type="match status" value="1"/>
</dbReference>
<dbReference type="RefSeq" id="WP_109922866.1">
    <property type="nucleotide sequence ID" value="NZ_QGLF01000005.1"/>
</dbReference>
<dbReference type="SUPFAM" id="SSF54292">
    <property type="entry name" value="2Fe-2S ferredoxin-like"/>
    <property type="match status" value="1"/>
</dbReference>
<dbReference type="GO" id="GO:0016491">
    <property type="term" value="F:oxidoreductase activity"/>
    <property type="evidence" value="ECO:0007669"/>
    <property type="project" value="UniProtKB-KW"/>
</dbReference>
<dbReference type="InterPro" id="IPR006058">
    <property type="entry name" value="2Fe2S_fd_BS"/>
</dbReference>
<dbReference type="InterPro" id="IPR001709">
    <property type="entry name" value="Flavoprot_Pyr_Nucl_cyt_Rdtase"/>
</dbReference>
<dbReference type="Gene3D" id="2.40.30.10">
    <property type="entry name" value="Translation factors"/>
    <property type="match status" value="1"/>
</dbReference>
<dbReference type="GO" id="GO:0046872">
    <property type="term" value="F:metal ion binding"/>
    <property type="evidence" value="ECO:0007669"/>
    <property type="project" value="UniProtKB-KW"/>
</dbReference>
<dbReference type="GO" id="GO:0050660">
    <property type="term" value="F:flavin adenine dinucleotide binding"/>
    <property type="evidence" value="ECO:0007669"/>
    <property type="project" value="TreeGrafter"/>
</dbReference>
<dbReference type="PROSITE" id="PS51384">
    <property type="entry name" value="FAD_FR"/>
    <property type="match status" value="1"/>
</dbReference>
<dbReference type="Gene3D" id="3.40.50.80">
    <property type="entry name" value="Nucleotide-binding domain of ferredoxin-NADP reductase (FNR) module"/>
    <property type="match status" value="1"/>
</dbReference>
<comment type="cofactor">
    <cofactor evidence="9">
        <name>[2Fe-2S] cluster</name>
        <dbReference type="ChEBI" id="CHEBI:190135"/>
    </cofactor>
</comment>
<evidence type="ECO:0000256" key="8">
    <source>
        <dbReference type="ARBA" id="ARBA00023014"/>
    </source>
</evidence>
<comment type="cofactor">
    <cofactor evidence="1">
        <name>FAD</name>
        <dbReference type="ChEBI" id="CHEBI:57692"/>
    </cofactor>
</comment>
<evidence type="ECO:0000256" key="3">
    <source>
        <dbReference type="ARBA" id="ARBA00022714"/>
    </source>
</evidence>
<dbReference type="AlphaFoldDB" id="A0A317DXI2"/>
<accession>A0A317DXI2</accession>
<evidence type="ECO:0000256" key="7">
    <source>
        <dbReference type="ARBA" id="ARBA00023004"/>
    </source>
</evidence>
<keyword evidence="4" id="KW-0479">Metal-binding</keyword>
<dbReference type="InterPro" id="IPR017938">
    <property type="entry name" value="Riboflavin_synthase-like_b-brl"/>
</dbReference>
<dbReference type="InterPro" id="IPR017927">
    <property type="entry name" value="FAD-bd_FR_type"/>
</dbReference>
<dbReference type="InterPro" id="IPR039261">
    <property type="entry name" value="FNR_nucleotide-bd"/>
</dbReference>
<dbReference type="PROSITE" id="PS51085">
    <property type="entry name" value="2FE2S_FER_2"/>
    <property type="match status" value="1"/>
</dbReference>
<comment type="caution">
    <text evidence="12">The sequence shown here is derived from an EMBL/GenBank/DDBJ whole genome shotgun (WGS) entry which is preliminary data.</text>
</comment>
<dbReference type="Proteomes" id="UP000246077">
    <property type="component" value="Unassembled WGS sequence"/>
</dbReference>
<dbReference type="Pfam" id="PF00970">
    <property type="entry name" value="FAD_binding_6"/>
    <property type="match status" value="1"/>
</dbReference>
<dbReference type="InterPro" id="IPR036010">
    <property type="entry name" value="2Fe-2S_ferredoxin-like_sf"/>
</dbReference>
<dbReference type="SUPFAM" id="SSF52343">
    <property type="entry name" value="Ferredoxin reductase-like, C-terminal NADP-linked domain"/>
    <property type="match status" value="1"/>
</dbReference>
<keyword evidence="3" id="KW-0001">2Fe-2S</keyword>
<evidence type="ECO:0000259" key="11">
    <source>
        <dbReference type="PROSITE" id="PS51384"/>
    </source>
</evidence>
<evidence type="ECO:0000313" key="12">
    <source>
        <dbReference type="EMBL" id="PWR19182.1"/>
    </source>
</evidence>
<feature type="domain" description="FAD-binding FR-type" evidence="11">
    <location>
        <begin position="4"/>
        <end position="109"/>
    </location>
</feature>
<keyword evidence="6" id="KW-0560">Oxidoreductase</keyword>
<evidence type="ECO:0000256" key="5">
    <source>
        <dbReference type="ARBA" id="ARBA00022827"/>
    </source>
</evidence>
<evidence type="ECO:0000259" key="10">
    <source>
        <dbReference type="PROSITE" id="PS51085"/>
    </source>
</evidence>
<dbReference type="EMBL" id="QGLF01000005">
    <property type="protein sequence ID" value="PWR19182.1"/>
    <property type="molecule type" value="Genomic_DNA"/>
</dbReference>
<dbReference type="Pfam" id="PF00111">
    <property type="entry name" value="Fer2"/>
    <property type="match status" value="1"/>
</dbReference>
<dbReference type="CDD" id="cd06214">
    <property type="entry name" value="PA_degradation_oxidoreductase_like"/>
    <property type="match status" value="1"/>
</dbReference>
<sequence>MQPLHYHALKVAEVIEETADAKSVIFEVPEALRERFAYRPGQFLTLRLGEAGGTVARCYSLASSPFTGEAPKVTVKRVAGGRGSNWLCDNLRPGSMVDVLPPAGVFTPKALDRDLLLFAGGSGVTPVMSILKSALLRGKGRIVVVYANRDEKSVIFAAELRALAARHADRLTVLHWLETVQGLPTVAQLSALVRPYAQSHDAFICGPGPFMDGVVAALGAEGVDRNRIHLEKFISLDGDPIAAVAAIEAEAKAAAAAAEAGPRAEVEVVLDGVTRQMAWPASRHLLDVLMEAGINAPHSCRMGSCSACMCKVEAGEVKMTKNSVLDKTDLAEGWVLACQALPVSDRVKVVFPE</sequence>
<dbReference type="PRINTS" id="PR00371">
    <property type="entry name" value="FPNCR"/>
</dbReference>
<dbReference type="PROSITE" id="PS00197">
    <property type="entry name" value="2FE2S_FER_1"/>
    <property type="match status" value="1"/>
</dbReference>
<dbReference type="PANTHER" id="PTHR47354">
    <property type="entry name" value="NADH OXIDOREDUCTASE HCR"/>
    <property type="match status" value="1"/>
</dbReference>
<keyword evidence="8" id="KW-0411">Iron-sulfur</keyword>
<proteinExistence type="predicted"/>